<feature type="domain" description="Response regulatory" evidence="4">
    <location>
        <begin position="1"/>
        <end position="120"/>
    </location>
</feature>
<dbReference type="Proteomes" id="UP000194420">
    <property type="component" value="Unassembled WGS sequence"/>
</dbReference>
<evidence type="ECO:0000256" key="1">
    <source>
        <dbReference type="ARBA" id="ARBA00022741"/>
    </source>
</evidence>
<dbReference type="SUPFAM" id="SSF52172">
    <property type="entry name" value="CheY-like"/>
    <property type="match status" value="1"/>
</dbReference>
<keyword evidence="1" id="KW-0547">Nucleotide-binding</keyword>
<dbReference type="GO" id="GO:0016887">
    <property type="term" value="F:ATP hydrolysis activity"/>
    <property type="evidence" value="ECO:0007669"/>
    <property type="project" value="TreeGrafter"/>
</dbReference>
<dbReference type="PROSITE" id="PS50110">
    <property type="entry name" value="RESPONSE_REGULATORY"/>
    <property type="match status" value="1"/>
</dbReference>
<dbReference type="Gene3D" id="3.40.50.2300">
    <property type="match status" value="1"/>
</dbReference>
<dbReference type="Gene3D" id="3.40.50.300">
    <property type="entry name" value="P-loop containing nucleotide triphosphate hydrolases"/>
    <property type="match status" value="1"/>
</dbReference>
<protein>
    <submittedName>
        <fullName evidence="5">Pilus assembly protein CpaE</fullName>
    </submittedName>
</protein>
<evidence type="ECO:0000259" key="4">
    <source>
        <dbReference type="PROSITE" id="PS50110"/>
    </source>
</evidence>
<keyword evidence="2" id="KW-0067">ATP-binding</keyword>
<evidence type="ECO:0000256" key="2">
    <source>
        <dbReference type="ARBA" id="ARBA00022840"/>
    </source>
</evidence>
<reference evidence="6" key="1">
    <citation type="submission" date="2017-04" db="EMBL/GenBank/DDBJ databases">
        <authorList>
            <person name="Varghese N."/>
            <person name="Submissions S."/>
        </authorList>
    </citation>
    <scope>NUCLEOTIDE SEQUENCE [LARGE SCALE GENOMIC DNA]</scope>
</reference>
<dbReference type="InterPro" id="IPR025669">
    <property type="entry name" value="AAA_dom"/>
</dbReference>
<dbReference type="GO" id="GO:0005524">
    <property type="term" value="F:ATP binding"/>
    <property type="evidence" value="ECO:0007669"/>
    <property type="project" value="UniProtKB-KW"/>
</dbReference>
<sequence length="381" mass="41228">MSQAMDLPQGVHIVAQSSYLSGVEAIKDDITAVECDIADPLPLAKIAGASIVVIEVDPTSHNSIERVDRLKNELPNVPIIAGLAKVDIATSRQMLRRGVSDIVALPFTIDELVTALVDTAARISPEEKVELAPLIAVMKTLGGSGATTVATHLAAELASGLEGGGRACVIDLDLQAGDVSSYLGCAPKLTLTDLLEAGERLDEELIQSVACEGHRNVDVIAAPAEIVPIESIDFDELVRVITHARRRYDYVLIDLPATLTNWSLSSIFAADLTVMVGTLTVPSLRHAKRQLNFLMSMGIARDTIHVVLNRIEKKLFKAISTSDAEEALKHPVLAQISEETTLLRTAQDQGQLIEEVQKRSRFRKDIVNLADLLSDRLMEVQ</sequence>
<dbReference type="InterPro" id="IPR027417">
    <property type="entry name" value="P-loop_NTPase"/>
</dbReference>
<dbReference type="GO" id="GO:0051782">
    <property type="term" value="P:negative regulation of cell division"/>
    <property type="evidence" value="ECO:0007669"/>
    <property type="project" value="TreeGrafter"/>
</dbReference>
<dbReference type="InterPro" id="IPR050625">
    <property type="entry name" value="ParA/MinD_ATPase"/>
</dbReference>
<evidence type="ECO:0000256" key="3">
    <source>
        <dbReference type="PROSITE-ProRule" id="PRU00169"/>
    </source>
</evidence>
<dbReference type="InterPro" id="IPR001789">
    <property type="entry name" value="Sig_transdc_resp-reg_receiver"/>
</dbReference>
<comment type="caution">
    <text evidence="3">Lacks conserved residue(s) required for the propagation of feature annotation.</text>
</comment>
<dbReference type="InterPro" id="IPR011006">
    <property type="entry name" value="CheY-like_superfamily"/>
</dbReference>
<dbReference type="PANTHER" id="PTHR43384">
    <property type="entry name" value="SEPTUM SITE-DETERMINING PROTEIN MIND HOMOLOG, CHLOROPLASTIC-RELATED"/>
    <property type="match status" value="1"/>
</dbReference>
<dbReference type="AlphaFoldDB" id="A0A1Y6E821"/>
<evidence type="ECO:0000313" key="6">
    <source>
        <dbReference type="Proteomes" id="UP000194420"/>
    </source>
</evidence>
<name>A0A1Y6E821_9SPHN</name>
<accession>A0A1Y6E821</accession>
<keyword evidence="6" id="KW-1185">Reference proteome</keyword>
<evidence type="ECO:0000313" key="5">
    <source>
        <dbReference type="EMBL" id="SMQ58777.1"/>
    </source>
</evidence>
<dbReference type="GO" id="GO:0005829">
    <property type="term" value="C:cytosol"/>
    <property type="evidence" value="ECO:0007669"/>
    <property type="project" value="TreeGrafter"/>
</dbReference>
<organism evidence="5 6">
    <name type="scientific">Altererythrobacter xiamenensis</name>
    <dbReference type="NCBI Taxonomy" id="1316679"/>
    <lineage>
        <taxon>Bacteria</taxon>
        <taxon>Pseudomonadati</taxon>
        <taxon>Pseudomonadota</taxon>
        <taxon>Alphaproteobacteria</taxon>
        <taxon>Sphingomonadales</taxon>
        <taxon>Erythrobacteraceae</taxon>
        <taxon>Altererythrobacter</taxon>
    </lineage>
</organism>
<dbReference type="EMBL" id="FXWG01000001">
    <property type="protein sequence ID" value="SMQ58777.1"/>
    <property type="molecule type" value="Genomic_DNA"/>
</dbReference>
<dbReference type="GO" id="GO:0009898">
    <property type="term" value="C:cytoplasmic side of plasma membrane"/>
    <property type="evidence" value="ECO:0007669"/>
    <property type="project" value="TreeGrafter"/>
</dbReference>
<proteinExistence type="predicted"/>
<dbReference type="GO" id="GO:0000160">
    <property type="term" value="P:phosphorelay signal transduction system"/>
    <property type="evidence" value="ECO:0007669"/>
    <property type="project" value="InterPro"/>
</dbReference>
<dbReference type="Pfam" id="PF13614">
    <property type="entry name" value="AAA_31"/>
    <property type="match status" value="1"/>
</dbReference>
<dbReference type="SUPFAM" id="SSF52540">
    <property type="entry name" value="P-loop containing nucleoside triphosphate hydrolases"/>
    <property type="match status" value="1"/>
</dbReference>
<dbReference type="PANTHER" id="PTHR43384:SF6">
    <property type="entry name" value="SEPTUM SITE-DETERMINING PROTEIN MIND HOMOLOG, CHLOROPLASTIC"/>
    <property type="match status" value="1"/>
</dbReference>
<gene>
    <name evidence="5" type="ORF">SAMN06297468_0192</name>
</gene>